<dbReference type="Pfam" id="PF01522">
    <property type="entry name" value="Polysacc_deac_1"/>
    <property type="match status" value="1"/>
</dbReference>
<gene>
    <name evidence="2" type="ORF">HKN21_07555</name>
</gene>
<dbReference type="Pfam" id="PF11959">
    <property type="entry name" value="DUF3473"/>
    <property type="match status" value="1"/>
</dbReference>
<feature type="domain" description="NodB homology" evidence="1">
    <location>
        <begin position="29"/>
        <end position="193"/>
    </location>
</feature>
<feature type="non-terminal residue" evidence="2">
    <location>
        <position position="193"/>
    </location>
</feature>
<evidence type="ECO:0000313" key="2">
    <source>
        <dbReference type="EMBL" id="NNF06600.1"/>
    </source>
</evidence>
<dbReference type="AlphaFoldDB" id="A0A7Y2EAX2"/>
<organism evidence="2 3">
    <name type="scientific">Eiseniibacteriota bacterium</name>
    <dbReference type="NCBI Taxonomy" id="2212470"/>
    <lineage>
        <taxon>Bacteria</taxon>
        <taxon>Candidatus Eiseniibacteriota</taxon>
    </lineage>
</organism>
<dbReference type="InterPro" id="IPR022560">
    <property type="entry name" value="DUF3473"/>
</dbReference>
<proteinExistence type="predicted"/>
<dbReference type="InterPro" id="IPR002509">
    <property type="entry name" value="NODB_dom"/>
</dbReference>
<sequence>MRTEPYLAAFTTDVEDYFQAEALREFCPRADWANLEDRTELNTLRVLELLARKQVLGTFFILGWTAERHPELVKRIAKEGHEVASHGYGHELIYRQTPEEFRKDVRRCRKILQDLSGQEVVGYRAPSYTIVEGTRWALDVLTEEGYEYDSSIFPIKRRKYGIPDAPRGPHWVDTPQGRLAEFPLPAVRLGPMN</sequence>
<dbReference type="SUPFAM" id="SSF88713">
    <property type="entry name" value="Glycoside hydrolase/deacetylase"/>
    <property type="match status" value="1"/>
</dbReference>
<dbReference type="InterPro" id="IPR045235">
    <property type="entry name" value="PuuE_HpPgdA-like"/>
</dbReference>
<dbReference type="GO" id="GO:0005975">
    <property type="term" value="P:carbohydrate metabolic process"/>
    <property type="evidence" value="ECO:0007669"/>
    <property type="project" value="InterPro"/>
</dbReference>
<dbReference type="Proteomes" id="UP000547674">
    <property type="component" value="Unassembled WGS sequence"/>
</dbReference>
<dbReference type="GO" id="GO:0016810">
    <property type="term" value="F:hydrolase activity, acting on carbon-nitrogen (but not peptide) bonds"/>
    <property type="evidence" value="ECO:0007669"/>
    <property type="project" value="InterPro"/>
</dbReference>
<dbReference type="InterPro" id="IPR011330">
    <property type="entry name" value="Glyco_hydro/deAcase_b/a-brl"/>
</dbReference>
<reference evidence="2 3" key="1">
    <citation type="submission" date="2020-03" db="EMBL/GenBank/DDBJ databases">
        <title>Metabolic flexibility allows generalist bacteria to become dominant in a frequently disturbed ecosystem.</title>
        <authorList>
            <person name="Chen Y.-J."/>
            <person name="Leung P.M."/>
            <person name="Bay S.K."/>
            <person name="Hugenholtz P."/>
            <person name="Kessler A.J."/>
            <person name="Shelley G."/>
            <person name="Waite D.W."/>
            <person name="Cook P.L."/>
            <person name="Greening C."/>
        </authorList>
    </citation>
    <scope>NUCLEOTIDE SEQUENCE [LARGE SCALE GENOMIC DNA]</scope>
    <source>
        <strain evidence="2">SS_bin_28</strain>
    </source>
</reference>
<dbReference type="PANTHER" id="PTHR47561:SF1">
    <property type="entry name" value="POLYSACCHARIDE DEACETYLASE FAMILY PROTEIN (AFU_ORTHOLOGUE AFUA_6G05030)"/>
    <property type="match status" value="1"/>
</dbReference>
<dbReference type="CDD" id="cd10941">
    <property type="entry name" value="CE4_PuuE_HpPgdA_like_2"/>
    <property type="match status" value="1"/>
</dbReference>
<dbReference type="EMBL" id="JABDJR010000297">
    <property type="protein sequence ID" value="NNF06600.1"/>
    <property type="molecule type" value="Genomic_DNA"/>
</dbReference>
<evidence type="ECO:0000313" key="3">
    <source>
        <dbReference type="Proteomes" id="UP000547674"/>
    </source>
</evidence>
<accession>A0A7Y2EAX2</accession>
<name>A0A7Y2EAX2_UNCEI</name>
<evidence type="ECO:0000259" key="1">
    <source>
        <dbReference type="PROSITE" id="PS51677"/>
    </source>
</evidence>
<dbReference type="Gene3D" id="3.20.20.370">
    <property type="entry name" value="Glycoside hydrolase/deacetylase"/>
    <property type="match status" value="1"/>
</dbReference>
<dbReference type="PANTHER" id="PTHR47561">
    <property type="entry name" value="POLYSACCHARIDE DEACETYLASE FAMILY PROTEIN (AFU_ORTHOLOGUE AFUA_6G05030)"/>
    <property type="match status" value="1"/>
</dbReference>
<protein>
    <submittedName>
        <fullName evidence="2">Polysaccharide deacetylase family protein</fullName>
    </submittedName>
</protein>
<dbReference type="PROSITE" id="PS51677">
    <property type="entry name" value="NODB"/>
    <property type="match status" value="1"/>
</dbReference>
<comment type="caution">
    <text evidence="2">The sequence shown here is derived from an EMBL/GenBank/DDBJ whole genome shotgun (WGS) entry which is preliminary data.</text>
</comment>